<dbReference type="Proteomes" id="UP000183810">
    <property type="component" value="Chromosome"/>
</dbReference>
<dbReference type="Pfam" id="PF10094">
    <property type="entry name" value="DUF2332"/>
    <property type="match status" value="1"/>
</dbReference>
<gene>
    <name evidence="1" type="ORF">BOX37_06845</name>
</gene>
<dbReference type="InterPro" id="IPR011200">
    <property type="entry name" value="UCP012608"/>
</dbReference>
<organism evidence="1 2">
    <name type="scientific">Nocardia mangyaensis</name>
    <dbReference type="NCBI Taxonomy" id="2213200"/>
    <lineage>
        <taxon>Bacteria</taxon>
        <taxon>Bacillati</taxon>
        <taxon>Actinomycetota</taxon>
        <taxon>Actinomycetes</taxon>
        <taxon>Mycobacteriales</taxon>
        <taxon>Nocardiaceae</taxon>
        <taxon>Nocardia</taxon>
    </lineage>
</organism>
<accession>A0A1J0VNW7</accession>
<dbReference type="KEGG" id="nsl:BOX37_06845"/>
<reference evidence="1" key="1">
    <citation type="submission" date="2016-11" db="EMBL/GenBank/DDBJ databases">
        <authorList>
            <person name="Jaros S."/>
            <person name="Januszkiewicz K."/>
            <person name="Wedrychowicz H."/>
        </authorList>
    </citation>
    <scope>NUCLEOTIDE SEQUENCE [LARGE SCALE GENOMIC DNA]</scope>
    <source>
        <strain evidence="1">Y48</strain>
    </source>
</reference>
<dbReference type="AlphaFoldDB" id="A0A1J0VNW7"/>
<proteinExistence type="predicted"/>
<protein>
    <submittedName>
        <fullName evidence="1">Uncharacterized protein</fullName>
    </submittedName>
</protein>
<dbReference type="EMBL" id="CP018082">
    <property type="protein sequence ID" value="APE33732.1"/>
    <property type="molecule type" value="Genomic_DNA"/>
</dbReference>
<name>A0A1J0VNW7_9NOCA</name>
<evidence type="ECO:0000313" key="2">
    <source>
        <dbReference type="Proteomes" id="UP000183810"/>
    </source>
</evidence>
<keyword evidence="2" id="KW-1185">Reference proteome</keyword>
<sequence>MDNSAKNGLGQEIRAVRVNTVRSWPVRSTHGSMQLAQRFRDFALREARGNSPLYQQRALDIAEDPAVLAVIAELPTGKQQPNLVLAAARAHGASADSYPDFRHH</sequence>
<evidence type="ECO:0000313" key="1">
    <source>
        <dbReference type="EMBL" id="APE33732.1"/>
    </source>
</evidence>